<dbReference type="InterPro" id="IPR018060">
    <property type="entry name" value="HTH_AraC"/>
</dbReference>
<dbReference type="GO" id="GO:0003700">
    <property type="term" value="F:DNA-binding transcription factor activity"/>
    <property type="evidence" value="ECO:0007669"/>
    <property type="project" value="InterPro"/>
</dbReference>
<dbReference type="PANTHER" id="PTHR43130:SF3">
    <property type="entry name" value="HTH-TYPE TRANSCRIPTIONAL REGULATOR RV1931C"/>
    <property type="match status" value="1"/>
</dbReference>
<reference evidence="4 5" key="1">
    <citation type="submission" date="2018-03" db="EMBL/GenBank/DDBJ databases">
        <authorList>
            <person name="Keele B.F."/>
        </authorList>
    </citation>
    <scope>NUCLEOTIDE SEQUENCE [LARGE SCALE GENOMIC DNA]</scope>
    <source>
        <strain evidence="4 5">YL28-9</strain>
    </source>
</reference>
<evidence type="ECO:0000256" key="1">
    <source>
        <dbReference type="ARBA" id="ARBA00023015"/>
    </source>
</evidence>
<organism evidence="4 5">
    <name type="scientific">Pedobacter yulinensis</name>
    <dbReference type="NCBI Taxonomy" id="2126353"/>
    <lineage>
        <taxon>Bacteria</taxon>
        <taxon>Pseudomonadati</taxon>
        <taxon>Bacteroidota</taxon>
        <taxon>Sphingobacteriia</taxon>
        <taxon>Sphingobacteriales</taxon>
        <taxon>Sphingobacteriaceae</taxon>
        <taxon>Pedobacter</taxon>
    </lineage>
</organism>
<dbReference type="AlphaFoldDB" id="A0A2T3HN32"/>
<dbReference type="RefSeq" id="WP_107216069.1">
    <property type="nucleotide sequence ID" value="NZ_KZ686269.1"/>
</dbReference>
<dbReference type="Gene3D" id="1.10.10.60">
    <property type="entry name" value="Homeodomain-like"/>
    <property type="match status" value="2"/>
</dbReference>
<accession>A0A2T3HN32</accession>
<keyword evidence="1" id="KW-0805">Transcription regulation</keyword>
<dbReference type="PANTHER" id="PTHR43130">
    <property type="entry name" value="ARAC-FAMILY TRANSCRIPTIONAL REGULATOR"/>
    <property type="match status" value="1"/>
</dbReference>
<dbReference type="SUPFAM" id="SSF52317">
    <property type="entry name" value="Class I glutamine amidotransferase-like"/>
    <property type="match status" value="1"/>
</dbReference>
<dbReference type="SMART" id="SM00342">
    <property type="entry name" value="HTH_ARAC"/>
    <property type="match status" value="1"/>
</dbReference>
<dbReference type="SUPFAM" id="SSF46689">
    <property type="entry name" value="Homeodomain-like"/>
    <property type="match status" value="2"/>
</dbReference>
<dbReference type="Gene3D" id="3.40.50.880">
    <property type="match status" value="1"/>
</dbReference>
<dbReference type="OrthoDB" id="9803764at2"/>
<name>A0A2T3HN32_9SPHI</name>
<evidence type="ECO:0000259" key="3">
    <source>
        <dbReference type="PROSITE" id="PS01124"/>
    </source>
</evidence>
<dbReference type="PROSITE" id="PS01124">
    <property type="entry name" value="HTH_ARAC_FAMILY_2"/>
    <property type="match status" value="1"/>
</dbReference>
<dbReference type="InterPro" id="IPR029062">
    <property type="entry name" value="Class_I_gatase-like"/>
</dbReference>
<evidence type="ECO:0000313" key="5">
    <source>
        <dbReference type="Proteomes" id="UP000240912"/>
    </source>
</evidence>
<dbReference type="InterPro" id="IPR009057">
    <property type="entry name" value="Homeodomain-like_sf"/>
</dbReference>
<protein>
    <submittedName>
        <fullName evidence="4">AraC family transcriptional regulator</fullName>
    </submittedName>
</protein>
<comment type="caution">
    <text evidence="4">The sequence shown here is derived from an EMBL/GenBank/DDBJ whole genome shotgun (WGS) entry which is preliminary data.</text>
</comment>
<sequence>MKHLTILVPDAQTSLNTFACIIGAYDIFTRANQHWVGQGKDPVFTVCLAGVSENAVIQQDIMSIRPEFRLSQVAGTNLILIPAISLDFERPEGGNIELTGWIREQYNKGAEVASMCSGGLMLASTGLLDGKSCSIHWNAVDKLKNLFPRVLVKTERLITDAEGIYTNGGGYSFLNLVLYLVEKYYNRETAIYCSKIYQIEIDRQNQSAFTIFTGQKAHGDEVIRKAQAFIEDHFREKISVQDLSTRFAVGRRNFDRRFIKATGNTPVEYVQRVKVESAKKSLESTRKTISEVMYEVGYADVKAFREVFRRITGMSPLEYKNKYNKEGADLAAMS</sequence>
<proteinExistence type="predicted"/>
<feature type="domain" description="HTH araC/xylS-type" evidence="3">
    <location>
        <begin position="224"/>
        <end position="322"/>
    </location>
</feature>
<keyword evidence="2" id="KW-0804">Transcription</keyword>
<dbReference type="EMBL" id="PYLS01000005">
    <property type="protein sequence ID" value="PST83803.1"/>
    <property type="molecule type" value="Genomic_DNA"/>
</dbReference>
<evidence type="ECO:0000256" key="2">
    <source>
        <dbReference type="ARBA" id="ARBA00023163"/>
    </source>
</evidence>
<dbReference type="GO" id="GO:0043565">
    <property type="term" value="F:sequence-specific DNA binding"/>
    <property type="evidence" value="ECO:0007669"/>
    <property type="project" value="InterPro"/>
</dbReference>
<dbReference type="Proteomes" id="UP000240912">
    <property type="component" value="Unassembled WGS sequence"/>
</dbReference>
<dbReference type="Pfam" id="PF01965">
    <property type="entry name" value="DJ-1_PfpI"/>
    <property type="match status" value="1"/>
</dbReference>
<evidence type="ECO:0000313" key="4">
    <source>
        <dbReference type="EMBL" id="PST83803.1"/>
    </source>
</evidence>
<gene>
    <name evidence="4" type="ORF">C7T94_10910</name>
</gene>
<dbReference type="InterPro" id="IPR002818">
    <property type="entry name" value="DJ-1/PfpI"/>
</dbReference>
<dbReference type="Pfam" id="PF12833">
    <property type="entry name" value="HTH_18"/>
    <property type="match status" value="1"/>
</dbReference>
<dbReference type="InterPro" id="IPR052158">
    <property type="entry name" value="INH-QAR"/>
</dbReference>
<keyword evidence="5" id="KW-1185">Reference proteome</keyword>